<reference evidence="1 2" key="2">
    <citation type="journal article" date="2022" name="Mol. Ecol. Resour.">
        <title>The genomes of chicory, endive, great burdock and yacon provide insights into Asteraceae paleo-polyploidization history and plant inulin production.</title>
        <authorList>
            <person name="Fan W."/>
            <person name="Wang S."/>
            <person name="Wang H."/>
            <person name="Wang A."/>
            <person name="Jiang F."/>
            <person name="Liu H."/>
            <person name="Zhao H."/>
            <person name="Xu D."/>
            <person name="Zhang Y."/>
        </authorList>
    </citation>
    <scope>NUCLEOTIDE SEQUENCE [LARGE SCALE GENOMIC DNA]</scope>
    <source>
        <strain evidence="2">cv. Punajuju</strain>
        <tissue evidence="1">Leaves</tissue>
    </source>
</reference>
<protein>
    <submittedName>
        <fullName evidence="1">Uncharacterized protein</fullName>
    </submittedName>
</protein>
<sequence length="295" mass="33963">MVKKKERSVNVSGKPKHSLDVNRDAGNKNKSGGTARTSATVRRLKMYKTRPKRDAKGTILKDDLQSKELPSTRIQPDRRCFGNTRVVNQKELEFFREELQSRLSSNYNVIMKERKLPMSLLNDHQKVFLKQARVHLLDTEPFADAFGPKGKRKRPKVVTSDYEALAKRADGSQDAFEEKHGDDPVDANADGFRDLVRHTMFEKGQSKHIWGELYKVIDSSDVVIQVLDARDPQGTRCHHLEKHLKEHCKHKHMILLLNKVSDKDLETVYVETSIYMFASHLYWALWDLIQGANSL</sequence>
<evidence type="ECO:0000313" key="1">
    <source>
        <dbReference type="EMBL" id="KAI3778134.1"/>
    </source>
</evidence>
<dbReference type="EMBL" id="CM042010">
    <property type="protein sequence ID" value="KAI3778134.1"/>
    <property type="molecule type" value="Genomic_DNA"/>
</dbReference>
<comment type="caution">
    <text evidence="1">The sequence shown here is derived from an EMBL/GenBank/DDBJ whole genome shotgun (WGS) entry which is preliminary data.</text>
</comment>
<dbReference type="Proteomes" id="UP001055811">
    <property type="component" value="Linkage Group LG02"/>
</dbReference>
<evidence type="ECO:0000313" key="2">
    <source>
        <dbReference type="Proteomes" id="UP001055811"/>
    </source>
</evidence>
<reference evidence="2" key="1">
    <citation type="journal article" date="2022" name="Mol. Ecol. Resour.">
        <title>The genomes of chicory, endive, great burdock and yacon provide insights into Asteraceae palaeo-polyploidization history and plant inulin production.</title>
        <authorList>
            <person name="Fan W."/>
            <person name="Wang S."/>
            <person name="Wang H."/>
            <person name="Wang A."/>
            <person name="Jiang F."/>
            <person name="Liu H."/>
            <person name="Zhao H."/>
            <person name="Xu D."/>
            <person name="Zhang Y."/>
        </authorList>
    </citation>
    <scope>NUCLEOTIDE SEQUENCE [LARGE SCALE GENOMIC DNA]</scope>
    <source>
        <strain evidence="2">cv. Punajuju</strain>
    </source>
</reference>
<proteinExistence type="predicted"/>
<gene>
    <name evidence="1" type="ORF">L2E82_07179</name>
</gene>
<keyword evidence="2" id="KW-1185">Reference proteome</keyword>
<accession>A0ACB9G3H1</accession>
<name>A0ACB9G3H1_CICIN</name>
<organism evidence="1 2">
    <name type="scientific">Cichorium intybus</name>
    <name type="common">Chicory</name>
    <dbReference type="NCBI Taxonomy" id="13427"/>
    <lineage>
        <taxon>Eukaryota</taxon>
        <taxon>Viridiplantae</taxon>
        <taxon>Streptophyta</taxon>
        <taxon>Embryophyta</taxon>
        <taxon>Tracheophyta</taxon>
        <taxon>Spermatophyta</taxon>
        <taxon>Magnoliopsida</taxon>
        <taxon>eudicotyledons</taxon>
        <taxon>Gunneridae</taxon>
        <taxon>Pentapetalae</taxon>
        <taxon>asterids</taxon>
        <taxon>campanulids</taxon>
        <taxon>Asterales</taxon>
        <taxon>Asteraceae</taxon>
        <taxon>Cichorioideae</taxon>
        <taxon>Cichorieae</taxon>
        <taxon>Cichoriinae</taxon>
        <taxon>Cichorium</taxon>
    </lineage>
</organism>